<proteinExistence type="predicted"/>
<feature type="region of interest" description="Disordered" evidence="1">
    <location>
        <begin position="180"/>
        <end position="200"/>
    </location>
</feature>
<dbReference type="EMBL" id="RQTK01001169">
    <property type="protein sequence ID" value="RUS71727.1"/>
    <property type="molecule type" value="Genomic_DNA"/>
</dbReference>
<evidence type="ECO:0000256" key="1">
    <source>
        <dbReference type="SAM" id="MobiDB-lite"/>
    </source>
</evidence>
<keyword evidence="3" id="KW-1185">Reference proteome</keyword>
<dbReference type="AlphaFoldDB" id="A0A3S1H3Y0"/>
<sequence>MNSDTGRYKRHGSQLLRRLIFIIRSPLIGVAVSQPAIPYCVQLSVTLLLGSTLGRNLRGDFRLCGPQDAQGDSTWFYHARSVGHKVRSDDVMLVSTEGVVLGEMLSTMRDRQLRLDAPLLAAGSGAGEEQTEVAVKHSGEESGINQTGSRHRKALPLFTAEPGTQFSSTRLRVHVHRLQAARGQADGSKTPGTARPGGVTCSNRGEWWAGKYSAQVQQEETNIITDLKTPQTSCTFLNNPQKFEKKDPGARCELWETRREVVCEELKSAVTIDFTNTTDQQNKIYVKPNKQAFDNPGLIALSGGLVLQRAHAEQGNVMGWIQAARPQMG</sequence>
<evidence type="ECO:0000313" key="3">
    <source>
        <dbReference type="Proteomes" id="UP000271974"/>
    </source>
</evidence>
<accession>A0A3S1H3Y0</accession>
<protein>
    <submittedName>
        <fullName evidence="2">Uncharacterized protein</fullName>
    </submittedName>
</protein>
<gene>
    <name evidence="2" type="ORF">EGW08_020509</name>
</gene>
<reference evidence="2 3" key="1">
    <citation type="submission" date="2019-01" db="EMBL/GenBank/DDBJ databases">
        <title>A draft genome assembly of the solar-powered sea slug Elysia chlorotica.</title>
        <authorList>
            <person name="Cai H."/>
            <person name="Li Q."/>
            <person name="Fang X."/>
            <person name="Li J."/>
            <person name="Curtis N.E."/>
            <person name="Altenburger A."/>
            <person name="Shibata T."/>
            <person name="Feng M."/>
            <person name="Maeda T."/>
            <person name="Schwartz J.A."/>
            <person name="Shigenobu S."/>
            <person name="Lundholm N."/>
            <person name="Nishiyama T."/>
            <person name="Yang H."/>
            <person name="Hasebe M."/>
            <person name="Li S."/>
            <person name="Pierce S.K."/>
            <person name="Wang J."/>
        </authorList>
    </citation>
    <scope>NUCLEOTIDE SEQUENCE [LARGE SCALE GENOMIC DNA]</scope>
    <source>
        <strain evidence="2">EC2010</strain>
        <tissue evidence="2">Whole organism of an adult</tissue>
    </source>
</reference>
<name>A0A3S1H3Y0_ELYCH</name>
<evidence type="ECO:0000313" key="2">
    <source>
        <dbReference type="EMBL" id="RUS71727.1"/>
    </source>
</evidence>
<dbReference type="Proteomes" id="UP000271974">
    <property type="component" value="Unassembled WGS sequence"/>
</dbReference>
<organism evidence="2 3">
    <name type="scientific">Elysia chlorotica</name>
    <name type="common">Eastern emerald elysia</name>
    <name type="synonym">Sea slug</name>
    <dbReference type="NCBI Taxonomy" id="188477"/>
    <lineage>
        <taxon>Eukaryota</taxon>
        <taxon>Metazoa</taxon>
        <taxon>Spiralia</taxon>
        <taxon>Lophotrochozoa</taxon>
        <taxon>Mollusca</taxon>
        <taxon>Gastropoda</taxon>
        <taxon>Heterobranchia</taxon>
        <taxon>Euthyneura</taxon>
        <taxon>Panpulmonata</taxon>
        <taxon>Sacoglossa</taxon>
        <taxon>Placobranchoidea</taxon>
        <taxon>Plakobranchidae</taxon>
        <taxon>Elysia</taxon>
    </lineage>
</organism>
<comment type="caution">
    <text evidence="2">The sequence shown here is derived from an EMBL/GenBank/DDBJ whole genome shotgun (WGS) entry which is preliminary data.</text>
</comment>